<keyword evidence="2" id="KW-0547">Nucleotide-binding</keyword>
<sequence>MMVAEVHMENPICLIDNRPDGTLVVEEKAMQILLGIRQPVVVVAIVGLYRTGKSYLMNRLAGKTEGFPLGATVQGQTKGIWMWCLPHPRRPNHTLVLLDTEGLGDVQKGNTQNDSWIFALAILLSSTLVYNSIGTIDQVALEKLHYVTELTKKIHTKSSQHGQEEENSAEFIRFFPDFTWAVRDFTLQLEIDGQPISEDEYLENALKLQEGNSEQIKQCNMSRLCIRKFFPTRKCFTFDRPANRRKLHQLEKLKEEDLEPDFLETAEKFCDHIWNTSRLKTVPGGRVVSGTMLANLAKSYVEAINSGQVPCLENAVQALAVIENTAAVREAISRYEELMEKRMKLPTETMEELLELHAECEREATGVFMARAFGDQIGQYQGELAHKLLEKKKEFCARNEQESLNRCHAVLMELSQELEDGIAKGIYSVPGGYQRFLGKQHEIEEKYRLVPGKGIQAKKALEEFLKSKKSVAESILQTDNALSEKEKEIEAERVRVQEAQRQQQLLEEEKDRLEQIKKDQEEINKKQLQDLMEKMEKEKKEWKEETERMVENKGKELERLLEEGHQQQAREMQNEIQHVGQCVPDILKAIFGGVTDIINAAGSHSPKVLPANFYPC</sequence>
<dbReference type="InterPro" id="IPR003191">
    <property type="entry name" value="Guanylate-bd/ATL_C"/>
</dbReference>
<organism evidence="9 10">
    <name type="scientific">Gekko japonicus</name>
    <name type="common">Schlegel's Japanese gecko</name>
    <dbReference type="NCBI Taxonomy" id="146911"/>
    <lineage>
        <taxon>Eukaryota</taxon>
        <taxon>Metazoa</taxon>
        <taxon>Chordata</taxon>
        <taxon>Craniata</taxon>
        <taxon>Vertebrata</taxon>
        <taxon>Euteleostomi</taxon>
        <taxon>Lepidosauria</taxon>
        <taxon>Squamata</taxon>
        <taxon>Bifurcata</taxon>
        <taxon>Gekkota</taxon>
        <taxon>Gekkonidae</taxon>
        <taxon>Gekkoninae</taxon>
        <taxon>Gekko</taxon>
    </lineage>
</organism>
<dbReference type="CDD" id="cd16269">
    <property type="entry name" value="GBP_C"/>
    <property type="match status" value="1"/>
</dbReference>
<evidence type="ECO:0000256" key="3">
    <source>
        <dbReference type="ARBA" id="ARBA00022801"/>
    </source>
</evidence>
<evidence type="ECO:0000256" key="1">
    <source>
        <dbReference type="ARBA" id="ARBA00022588"/>
    </source>
</evidence>
<protein>
    <submittedName>
        <fullName evidence="10 11">Guanylate-binding protein 1-like</fullName>
    </submittedName>
</protein>
<dbReference type="SUPFAM" id="SSF48340">
    <property type="entry name" value="Interferon-induced guanylate-binding protein 1 (GBP1), C-terminal domain"/>
    <property type="match status" value="1"/>
</dbReference>
<keyword evidence="7" id="KW-0175">Coiled coil</keyword>
<dbReference type="PROSITE" id="PS51715">
    <property type="entry name" value="G_GB1_RHD3"/>
    <property type="match status" value="1"/>
</dbReference>
<dbReference type="InterPro" id="IPR027417">
    <property type="entry name" value="P-loop_NTPase"/>
</dbReference>
<evidence type="ECO:0000256" key="5">
    <source>
        <dbReference type="ARBA" id="ARBA00023134"/>
    </source>
</evidence>
<dbReference type="RefSeq" id="XP_015279116.1">
    <property type="nucleotide sequence ID" value="XM_015423630.1"/>
</dbReference>
<dbReference type="Pfam" id="PF02841">
    <property type="entry name" value="GBP_C"/>
    <property type="match status" value="1"/>
</dbReference>
<dbReference type="InterPro" id="IPR030386">
    <property type="entry name" value="G_GB1_RHD3_dom"/>
</dbReference>
<dbReference type="CDD" id="cd01851">
    <property type="entry name" value="GBP"/>
    <property type="match status" value="1"/>
</dbReference>
<dbReference type="Gene3D" id="3.40.50.300">
    <property type="entry name" value="P-loop containing nucleotide triphosphate hydrolases"/>
    <property type="match status" value="1"/>
</dbReference>
<evidence type="ECO:0000259" key="8">
    <source>
        <dbReference type="PROSITE" id="PS51715"/>
    </source>
</evidence>
<name>A0ABM1KZH8_GEKJA</name>
<dbReference type="Gene3D" id="1.20.1000.10">
    <property type="entry name" value="Guanylate-binding protein, C-terminal domain"/>
    <property type="match status" value="1"/>
</dbReference>
<accession>A0ABM1KZH8</accession>
<evidence type="ECO:0000256" key="4">
    <source>
        <dbReference type="ARBA" id="ARBA00022859"/>
    </source>
</evidence>
<keyword evidence="5" id="KW-0342">GTP-binding</keyword>
<dbReference type="Pfam" id="PF02263">
    <property type="entry name" value="GBP"/>
    <property type="match status" value="1"/>
</dbReference>
<dbReference type="InterPro" id="IPR036543">
    <property type="entry name" value="Guanylate-bd_C_sf"/>
</dbReference>
<feature type="coiled-coil region" evidence="7">
    <location>
        <begin position="482"/>
        <end position="563"/>
    </location>
</feature>
<evidence type="ECO:0000313" key="11">
    <source>
        <dbReference type="RefSeq" id="XP_015279116.1"/>
    </source>
</evidence>
<keyword evidence="9" id="KW-1185">Reference proteome</keyword>
<keyword evidence="4" id="KW-0391">Immunity</keyword>
<dbReference type="GeneID" id="107120864"/>
<comment type="similarity">
    <text evidence="6">Belongs to the TRAFAC class dynamin-like GTPase superfamily. GB1/RHD3 GTPase family.</text>
</comment>
<dbReference type="InterPro" id="IPR037684">
    <property type="entry name" value="GBP_C"/>
</dbReference>
<dbReference type="Proteomes" id="UP000694871">
    <property type="component" value="Unplaced"/>
</dbReference>
<feature type="domain" description="GB1/RHD3-type G" evidence="8">
    <location>
        <begin position="37"/>
        <end position="278"/>
    </location>
</feature>
<evidence type="ECO:0000256" key="2">
    <source>
        <dbReference type="ARBA" id="ARBA00022741"/>
    </source>
</evidence>
<evidence type="ECO:0000313" key="10">
    <source>
        <dbReference type="RefSeq" id="XP_015279115.1"/>
    </source>
</evidence>
<keyword evidence="3" id="KW-0378">Hydrolase</keyword>
<dbReference type="SUPFAM" id="SSF52540">
    <property type="entry name" value="P-loop containing nucleoside triphosphate hydrolases"/>
    <property type="match status" value="1"/>
</dbReference>
<dbReference type="PANTHER" id="PTHR10751">
    <property type="entry name" value="GUANYLATE BINDING PROTEIN"/>
    <property type="match status" value="1"/>
</dbReference>
<proteinExistence type="inferred from homology"/>
<evidence type="ECO:0000256" key="6">
    <source>
        <dbReference type="PROSITE-ProRule" id="PRU01052"/>
    </source>
</evidence>
<dbReference type="RefSeq" id="XP_015279115.1">
    <property type="nucleotide sequence ID" value="XM_015423629.1"/>
</dbReference>
<evidence type="ECO:0000256" key="7">
    <source>
        <dbReference type="SAM" id="Coils"/>
    </source>
</evidence>
<evidence type="ECO:0000313" key="9">
    <source>
        <dbReference type="Proteomes" id="UP000694871"/>
    </source>
</evidence>
<keyword evidence="1" id="KW-0399">Innate immunity</keyword>
<gene>
    <name evidence="10 11" type="primary">LOC107120864</name>
</gene>
<dbReference type="InterPro" id="IPR015894">
    <property type="entry name" value="Guanylate-bd_N"/>
</dbReference>
<reference evidence="10 11" key="1">
    <citation type="submission" date="2025-05" db="UniProtKB">
        <authorList>
            <consortium name="RefSeq"/>
        </authorList>
    </citation>
    <scope>IDENTIFICATION</scope>
</reference>